<gene>
    <name evidence="2" type="ORF">ABW18_04110</name>
</gene>
<evidence type="ECO:0000259" key="1">
    <source>
        <dbReference type="PROSITE" id="PS51819"/>
    </source>
</evidence>
<evidence type="ECO:0000313" key="3">
    <source>
        <dbReference type="Proteomes" id="UP000037247"/>
    </source>
</evidence>
<dbReference type="InterPro" id="IPR037523">
    <property type="entry name" value="VOC_core"/>
</dbReference>
<feature type="domain" description="VOC" evidence="1">
    <location>
        <begin position="10"/>
        <end position="124"/>
    </location>
</feature>
<keyword evidence="3" id="KW-1185">Reference proteome</keyword>
<feature type="domain" description="VOC" evidence="1">
    <location>
        <begin position="138"/>
        <end position="263"/>
    </location>
</feature>
<dbReference type="Pfam" id="PF00903">
    <property type="entry name" value="Glyoxalase"/>
    <property type="match status" value="2"/>
</dbReference>
<dbReference type="EMBL" id="LDTZ01000014">
    <property type="protein sequence ID" value="KNA92510.1"/>
    <property type="molecule type" value="Genomic_DNA"/>
</dbReference>
<accession>A0ABR5IG23</accession>
<sequence>MTEYTAPPGAPVWFDLMSSNTAKAIDFYSDLFGWKVEDPNPDFGGYQNFTLNGHRVAGLMPAMGEGSVPNVWSSYLRTDDPEATLELVKAAGGSVMLPPMEVGEEGTMAVAVDAAGAVIGFWKANKHKGFAEWGVHGAPYWFECVSQDYTKSVVFYPEVVGARVESVIDNSAVEIVEPGSPLRYAQVFFGDMAYAGIMDAANLFPPELPSFWQIYICVDDVPATVKRAEELGGSVIMPATDTPYGTLATVHDPNGALISLGHPPAGM</sequence>
<dbReference type="InterPro" id="IPR004360">
    <property type="entry name" value="Glyas_Fos-R_dOase_dom"/>
</dbReference>
<dbReference type="InterPro" id="IPR052164">
    <property type="entry name" value="Anthracycline_SecMetBiosynth"/>
</dbReference>
<name>A0ABR5IG23_9ACTN</name>
<dbReference type="Proteomes" id="UP000037247">
    <property type="component" value="Unassembled WGS sequence"/>
</dbReference>
<dbReference type="InterPro" id="IPR029068">
    <property type="entry name" value="Glyas_Bleomycin-R_OHBP_Dase"/>
</dbReference>
<protein>
    <submittedName>
        <fullName evidence="2">Glyoxalase</fullName>
    </submittedName>
</protein>
<dbReference type="Gene3D" id="3.10.180.10">
    <property type="entry name" value="2,3-Dihydroxybiphenyl 1,2-Dioxygenase, domain 1"/>
    <property type="match status" value="2"/>
</dbReference>
<dbReference type="PANTHER" id="PTHR33993">
    <property type="entry name" value="GLYOXALASE-RELATED"/>
    <property type="match status" value="1"/>
</dbReference>
<dbReference type="RefSeq" id="WP_049697729.1">
    <property type="nucleotide sequence ID" value="NZ_LDTZ01000014.1"/>
</dbReference>
<comment type="caution">
    <text evidence="2">The sequence shown here is derived from an EMBL/GenBank/DDBJ whole genome shotgun (WGS) entry which is preliminary data.</text>
</comment>
<dbReference type="SUPFAM" id="SSF54593">
    <property type="entry name" value="Glyoxalase/Bleomycin resistance protein/Dihydroxybiphenyl dioxygenase"/>
    <property type="match status" value="2"/>
</dbReference>
<dbReference type="PANTHER" id="PTHR33993:SF10">
    <property type="entry name" value="CONSERVED PROTEIN"/>
    <property type="match status" value="1"/>
</dbReference>
<proteinExistence type="predicted"/>
<dbReference type="PROSITE" id="PS51819">
    <property type="entry name" value="VOC"/>
    <property type="match status" value="2"/>
</dbReference>
<organism evidence="2 3">
    <name type="scientific">Gordonia jacobaea</name>
    <dbReference type="NCBI Taxonomy" id="122202"/>
    <lineage>
        <taxon>Bacteria</taxon>
        <taxon>Bacillati</taxon>
        <taxon>Actinomycetota</taxon>
        <taxon>Actinomycetes</taxon>
        <taxon>Mycobacteriales</taxon>
        <taxon>Gordoniaceae</taxon>
        <taxon>Gordonia</taxon>
    </lineage>
</organism>
<dbReference type="CDD" id="cd07247">
    <property type="entry name" value="SgaA_N_like"/>
    <property type="match status" value="2"/>
</dbReference>
<reference evidence="2 3" key="1">
    <citation type="submission" date="2015-05" db="EMBL/GenBank/DDBJ databases">
        <title>Draft genome sequence of the bacterium Gordonia jacobaea a new member of the Gordonia genus.</title>
        <authorList>
            <person name="Jimenez-Galisteo G."/>
            <person name="Dominguez A."/>
            <person name="Munoz E."/>
            <person name="Vinas M."/>
        </authorList>
    </citation>
    <scope>NUCLEOTIDE SEQUENCE [LARGE SCALE GENOMIC DNA]</scope>
    <source>
        <strain evidence="3">mv1</strain>
    </source>
</reference>
<evidence type="ECO:0000313" key="2">
    <source>
        <dbReference type="EMBL" id="KNA92510.1"/>
    </source>
</evidence>